<feature type="domain" description="DUF7707" evidence="2">
    <location>
        <begin position="3"/>
        <end position="64"/>
    </location>
</feature>
<evidence type="ECO:0000259" key="2">
    <source>
        <dbReference type="Pfam" id="PF24808"/>
    </source>
</evidence>
<keyword evidence="4" id="KW-1185">Reference proteome</keyword>
<protein>
    <recommendedName>
        <fullName evidence="2">DUF7707 domain-containing protein</fullName>
    </recommendedName>
</protein>
<organism evidence="3 4">
    <name type="scientific">Ascosphaera apis ARSEF 7405</name>
    <dbReference type="NCBI Taxonomy" id="392613"/>
    <lineage>
        <taxon>Eukaryota</taxon>
        <taxon>Fungi</taxon>
        <taxon>Dikarya</taxon>
        <taxon>Ascomycota</taxon>
        <taxon>Pezizomycotina</taxon>
        <taxon>Eurotiomycetes</taxon>
        <taxon>Eurotiomycetidae</taxon>
        <taxon>Onygenales</taxon>
        <taxon>Ascosphaeraceae</taxon>
        <taxon>Ascosphaera</taxon>
    </lineage>
</organism>
<comment type="caution">
    <text evidence="3">The sequence shown here is derived from an EMBL/GenBank/DDBJ whole genome shotgun (WGS) entry which is preliminary data.</text>
</comment>
<sequence length="135" mass="14172">MDDDLSFSCICNNDQTPNATEYSQTIPYFICTQQNNDCVNACPNNNADCQYNCRAQNPCGAKSPKRYNITTTTTATTASATGDVTGTSATPSQTVYSGMAGEEDSSPSNGAIGLTPVYGYGVLLSAFIGGFAVFL</sequence>
<evidence type="ECO:0000256" key="1">
    <source>
        <dbReference type="SAM" id="Phobius"/>
    </source>
</evidence>
<dbReference type="PANTHER" id="PTHR38118:SF2">
    <property type="entry name" value="CDP-ALCOHOL PHOSPHATIDYLTRANSFERASE PROTEIN"/>
    <property type="match status" value="1"/>
</dbReference>
<gene>
    <name evidence="3" type="ORF">AAP_03130</name>
</gene>
<reference evidence="3 4" key="1">
    <citation type="journal article" date="2016" name="Genome Biol. Evol.">
        <title>Divergent and convergent evolution of fungal pathogenicity.</title>
        <authorList>
            <person name="Shang Y."/>
            <person name="Xiao G."/>
            <person name="Zheng P."/>
            <person name="Cen K."/>
            <person name="Zhan S."/>
            <person name="Wang C."/>
        </authorList>
    </citation>
    <scope>NUCLEOTIDE SEQUENCE [LARGE SCALE GENOMIC DNA]</scope>
    <source>
        <strain evidence="3 4">ARSEF 7405</strain>
    </source>
</reference>
<evidence type="ECO:0000313" key="3">
    <source>
        <dbReference type="EMBL" id="KZZ91911.1"/>
    </source>
</evidence>
<dbReference type="InterPro" id="IPR056124">
    <property type="entry name" value="DUF7707"/>
</dbReference>
<dbReference type="AlphaFoldDB" id="A0A167YYA5"/>
<dbReference type="OrthoDB" id="2439692at2759"/>
<accession>A0A167YYA5</accession>
<keyword evidence="1" id="KW-0812">Transmembrane</keyword>
<dbReference type="VEuPathDB" id="FungiDB:AAP_03130"/>
<proteinExistence type="predicted"/>
<evidence type="ECO:0000313" key="4">
    <source>
        <dbReference type="Proteomes" id="UP000242877"/>
    </source>
</evidence>
<keyword evidence="1" id="KW-1133">Transmembrane helix</keyword>
<dbReference type="Pfam" id="PF24808">
    <property type="entry name" value="DUF7707"/>
    <property type="match status" value="1"/>
</dbReference>
<dbReference type="PANTHER" id="PTHR38118">
    <property type="entry name" value="ANCHORED CELL WALL PROTEIN 11-RELATED"/>
    <property type="match status" value="1"/>
</dbReference>
<keyword evidence="1" id="KW-0472">Membrane</keyword>
<name>A0A167YYA5_9EURO</name>
<feature type="transmembrane region" description="Helical" evidence="1">
    <location>
        <begin position="117"/>
        <end position="134"/>
    </location>
</feature>
<dbReference type="EMBL" id="AZGZ01000012">
    <property type="protein sequence ID" value="KZZ91911.1"/>
    <property type="molecule type" value="Genomic_DNA"/>
</dbReference>
<dbReference type="Proteomes" id="UP000242877">
    <property type="component" value="Unassembled WGS sequence"/>
</dbReference>